<gene>
    <name evidence="1" type="ORF">AG1IA_00712</name>
</gene>
<reference evidence="1 2" key="1">
    <citation type="journal article" date="2013" name="Nat. Commun.">
        <title>The evolution and pathogenic mechanisms of the rice sheath blight pathogen.</title>
        <authorList>
            <person name="Zheng A."/>
            <person name="Lin R."/>
            <person name="Xu L."/>
            <person name="Qin P."/>
            <person name="Tang C."/>
            <person name="Ai P."/>
            <person name="Zhang D."/>
            <person name="Liu Y."/>
            <person name="Sun Z."/>
            <person name="Feng H."/>
            <person name="Wang Y."/>
            <person name="Chen Y."/>
            <person name="Liang X."/>
            <person name="Fu R."/>
            <person name="Li Q."/>
            <person name="Zhang J."/>
            <person name="Yu X."/>
            <person name="Xie Z."/>
            <person name="Ding L."/>
            <person name="Guan P."/>
            <person name="Tang J."/>
            <person name="Liang Y."/>
            <person name="Wang S."/>
            <person name="Deng Q."/>
            <person name="Li S."/>
            <person name="Zhu J."/>
            <person name="Wang L."/>
            <person name="Liu H."/>
            <person name="Li P."/>
        </authorList>
    </citation>
    <scope>NUCLEOTIDE SEQUENCE [LARGE SCALE GENOMIC DNA]</scope>
    <source>
        <strain evidence="2">AG-1 IA</strain>
    </source>
</reference>
<dbReference type="AlphaFoldDB" id="L8X4P1"/>
<dbReference type="Proteomes" id="UP000011668">
    <property type="component" value="Unassembled WGS sequence"/>
</dbReference>
<protein>
    <submittedName>
        <fullName evidence="1">Uncharacterized protein</fullName>
    </submittedName>
</protein>
<organism evidence="1 2">
    <name type="scientific">Thanatephorus cucumeris (strain AG1-IA)</name>
    <name type="common">Rice sheath blight fungus</name>
    <name type="synonym">Rhizoctonia solani</name>
    <dbReference type="NCBI Taxonomy" id="983506"/>
    <lineage>
        <taxon>Eukaryota</taxon>
        <taxon>Fungi</taxon>
        <taxon>Dikarya</taxon>
        <taxon>Basidiomycota</taxon>
        <taxon>Agaricomycotina</taxon>
        <taxon>Agaricomycetes</taxon>
        <taxon>Cantharellales</taxon>
        <taxon>Ceratobasidiaceae</taxon>
        <taxon>Rhizoctonia</taxon>
        <taxon>Rhizoctonia solani AG-1</taxon>
    </lineage>
</organism>
<dbReference type="HOGENOM" id="CLU_2814172_0_0_1"/>
<name>L8X4P1_THACA</name>
<accession>L8X4P1</accession>
<dbReference type="EMBL" id="AFRT01000117">
    <property type="protein sequence ID" value="ELU45261.1"/>
    <property type="molecule type" value="Genomic_DNA"/>
</dbReference>
<proteinExistence type="predicted"/>
<keyword evidence="2" id="KW-1185">Reference proteome</keyword>
<comment type="caution">
    <text evidence="1">The sequence shown here is derived from an EMBL/GenBank/DDBJ whole genome shotgun (WGS) entry which is preliminary data.</text>
</comment>
<sequence length="67" mass="7262">MSIRGLGLSGHYVSPLSGRSYRRSSCLGFDSNSQIDVASHGTVIKRPMMGRLHPSLGVAPLHNLIWS</sequence>
<evidence type="ECO:0000313" key="2">
    <source>
        <dbReference type="Proteomes" id="UP000011668"/>
    </source>
</evidence>
<evidence type="ECO:0000313" key="1">
    <source>
        <dbReference type="EMBL" id="ELU45261.1"/>
    </source>
</evidence>